<keyword evidence="15" id="KW-1185">Reference proteome</keyword>
<feature type="compositionally biased region" description="Low complexity" evidence="10">
    <location>
        <begin position="379"/>
        <end position="399"/>
    </location>
</feature>
<dbReference type="Pfam" id="PF04715">
    <property type="entry name" value="Anth_synt_I_N"/>
    <property type="match status" value="1"/>
</dbReference>
<dbReference type="InParanoid" id="A0A2K3DXS3"/>
<dbReference type="Pfam" id="PF00425">
    <property type="entry name" value="Chorismate_bind"/>
    <property type="match status" value="1"/>
</dbReference>
<dbReference type="Gene3D" id="3.60.120.10">
    <property type="entry name" value="Anthranilate synthase"/>
    <property type="match status" value="1"/>
</dbReference>
<evidence type="ECO:0000256" key="6">
    <source>
        <dbReference type="ARBA" id="ARBA00022909"/>
    </source>
</evidence>
<evidence type="ECO:0000256" key="3">
    <source>
        <dbReference type="ARBA" id="ARBA00005970"/>
    </source>
</evidence>
<evidence type="ECO:0000256" key="7">
    <source>
        <dbReference type="ARBA" id="ARBA00022962"/>
    </source>
</evidence>
<dbReference type="PRINTS" id="PR00099">
    <property type="entry name" value="CPSGATASE"/>
</dbReference>
<dbReference type="NCBIfam" id="TIGR00566">
    <property type="entry name" value="trpG_papA"/>
    <property type="match status" value="1"/>
</dbReference>
<dbReference type="PANTHER" id="PTHR11236:SF18">
    <property type="entry name" value="AMINODEOXYCHORISMATE SYNTHASE"/>
    <property type="match status" value="1"/>
</dbReference>
<protein>
    <recommendedName>
        <fullName evidence="4">aminodeoxychorismate synthase</fullName>
        <ecNumber evidence="4">2.6.1.85</ecNumber>
    </recommendedName>
    <alternativeName>
        <fullName evidence="8">Para-aminobenzoate synthase</fullName>
    </alternativeName>
    <alternativeName>
        <fullName evidence="9">p-aminobenzoic acid synthase</fullName>
    </alternativeName>
</protein>
<dbReference type="InterPro" id="IPR017926">
    <property type="entry name" value="GATASE"/>
</dbReference>
<evidence type="ECO:0000313" key="15">
    <source>
        <dbReference type="Proteomes" id="UP000006906"/>
    </source>
</evidence>
<dbReference type="Gramene" id="PNW85331">
    <property type="protein sequence ID" value="PNW85331"/>
    <property type="gene ID" value="CHLRE_03g181400v5"/>
</dbReference>
<dbReference type="GO" id="GO:0005737">
    <property type="term" value="C:cytoplasm"/>
    <property type="evidence" value="ECO:0000318"/>
    <property type="project" value="GO_Central"/>
</dbReference>
<keyword evidence="7" id="KW-0315">Glutamine amidotransferase</keyword>
<dbReference type="GeneID" id="5728450"/>
<accession>A0A2K3DXS3</accession>
<dbReference type="InterPro" id="IPR015890">
    <property type="entry name" value="Chorismate_C"/>
</dbReference>
<feature type="region of interest" description="Disordered" evidence="10">
    <location>
        <begin position="556"/>
        <end position="608"/>
    </location>
</feature>
<feature type="region of interest" description="Disordered" evidence="10">
    <location>
        <begin position="645"/>
        <end position="673"/>
    </location>
</feature>
<feature type="compositionally biased region" description="Low complexity" evidence="10">
    <location>
        <begin position="928"/>
        <end position="938"/>
    </location>
</feature>
<dbReference type="PRINTS" id="PR00096">
    <property type="entry name" value="GATASE"/>
</dbReference>
<dbReference type="OrthoDB" id="64220at2759"/>
<proteinExistence type="inferred from homology"/>
<evidence type="ECO:0000259" key="13">
    <source>
        <dbReference type="Pfam" id="PF04715"/>
    </source>
</evidence>
<feature type="domain" description="Anthranilate synthase component I N-terminal" evidence="13">
    <location>
        <begin position="471"/>
        <end position="547"/>
    </location>
</feature>
<evidence type="ECO:0000256" key="1">
    <source>
        <dbReference type="ARBA" id="ARBA00001000"/>
    </source>
</evidence>
<comment type="similarity">
    <text evidence="3">In the C-terminal section; belongs to the anthranilate synthase component I family.</text>
</comment>
<feature type="compositionally biased region" description="Low complexity" evidence="10">
    <location>
        <begin position="584"/>
        <end position="598"/>
    </location>
</feature>
<dbReference type="PANTHER" id="PTHR11236">
    <property type="entry name" value="AMINOBENZOATE/ANTHRANILATE SYNTHASE"/>
    <property type="match status" value="1"/>
</dbReference>
<feature type="domain" description="Glutamine amidotransferase" evidence="11">
    <location>
        <begin position="224"/>
        <end position="259"/>
    </location>
</feature>
<evidence type="ECO:0000256" key="10">
    <source>
        <dbReference type="SAM" id="MobiDB-lite"/>
    </source>
</evidence>
<dbReference type="SUPFAM" id="SSF52317">
    <property type="entry name" value="Class I glutamine amidotransferase-like"/>
    <property type="match status" value="1"/>
</dbReference>
<keyword evidence="5" id="KW-0808">Transferase</keyword>
<evidence type="ECO:0000256" key="4">
    <source>
        <dbReference type="ARBA" id="ARBA00013139"/>
    </source>
</evidence>
<dbReference type="EMBL" id="CM008964">
    <property type="protein sequence ID" value="PNW85331.1"/>
    <property type="molecule type" value="Genomic_DNA"/>
</dbReference>
<dbReference type="PROSITE" id="PS51273">
    <property type="entry name" value="GATASE_TYPE_1"/>
    <property type="match status" value="1"/>
</dbReference>
<keyword evidence="6" id="KW-0289">Folate biosynthesis</keyword>
<dbReference type="EC" id="2.6.1.85" evidence="4"/>
<feature type="compositionally biased region" description="Low complexity" evidence="10">
    <location>
        <begin position="181"/>
        <end position="194"/>
    </location>
</feature>
<dbReference type="STRING" id="3055.A0A2K3DXS3"/>
<evidence type="ECO:0000256" key="5">
    <source>
        <dbReference type="ARBA" id="ARBA00022679"/>
    </source>
</evidence>
<feature type="region of interest" description="Disordered" evidence="10">
    <location>
        <begin position="914"/>
        <end position="938"/>
    </location>
</feature>
<dbReference type="Gene3D" id="3.40.50.880">
    <property type="match status" value="2"/>
</dbReference>
<evidence type="ECO:0000256" key="2">
    <source>
        <dbReference type="ARBA" id="ARBA00005009"/>
    </source>
</evidence>
<dbReference type="PRINTS" id="PR00097">
    <property type="entry name" value="ANTSNTHASEII"/>
</dbReference>
<feature type="compositionally biased region" description="Low complexity" evidence="10">
    <location>
        <begin position="409"/>
        <end position="419"/>
    </location>
</feature>
<evidence type="ECO:0000256" key="8">
    <source>
        <dbReference type="ARBA" id="ARBA00031329"/>
    </source>
</evidence>
<dbReference type="GO" id="GO:0046656">
    <property type="term" value="P:folic acid biosynthetic process"/>
    <property type="evidence" value="ECO:0007669"/>
    <property type="project" value="UniProtKB-KW"/>
</dbReference>
<dbReference type="Pfam" id="PF00117">
    <property type="entry name" value="GATase"/>
    <property type="match status" value="2"/>
</dbReference>
<evidence type="ECO:0000256" key="9">
    <source>
        <dbReference type="ARBA" id="ARBA00031904"/>
    </source>
</evidence>
<sequence>MRTLLIDNYDSYTYNLFQVIAEVNGEIPLVYNNDEITLEQIQAMVHAGTVHSIVISPGPGTPNNPQDIGVCLDVLHHLPDVPILGICLGHQALALAHGAAVVAAPEPVHGRVSRLRHSGHGLFADIPSGPGFEVVRYHSLLVDEATLPHCLQPVCWTDGAHVAVKLARDTTGATGAACSNGAGEEAGTEGAAMEPEAERPKSVGEAQPAASSSGRGQEAARLGGSLLMGLVHRSRPHYGVQFHPESVATKYGIALLRNFRDLAAAHLRSRGGPAAAQLQPARVVSDIVGPPGRLPELPVWPSPEHQCGAPLRLAWARLPGVLEALGGSQGLFERLYGWAEDTFWLDSAAADRGRFSYMGGRGGPLWRKLTYKLPPPPQQHQQQYQHHSSSSPVSHSVQQAEQMHDADSDAGSATSSSVSASSASGTACSSAAAAAGSASAPPHATHAVPPGTLTVQTASGAAASGLVADGLLSHLQRLLARERLRVDPDAAAALPFNFWGGLVGYLGYELKAECGAANAHAASTPDAVLWLADRLVAVDHQCGDVYLLAVYDSGEAPGTQQGGEEGRGEQRGEEAAAHGREQAAADGVAGPGVATTVGEEGEGRAGKDAGGLQAALAGWALAVSPAEQEAAARAWLMDMQRQLEEAAAQTEERRAAAASASTSTADAGPGSAVPFRLEHSRSAYINNIAACHTALHAGESYELCLTTALTRAAAPDPAVLYSTLRRMNPAPYAAWLQCGAAGPTICCSSPERFLRGDRGGLLEARPIKGTAARVAADAAADAAAAEALARSEKERAENLMIVDLLRNDLGRVCEVGSVHVPGLMDIESYATVHQMVSTVRGVRRGGVSVVDCFRAAFPGGSMTGAPKVRTMQIIDGLEARARGVYSGCIGFISLNDTFDLNIVIRTAVIEQEQPQQPQQLQEQRKEQPQASAATAAHAAPAGCAQARRRMTIGAGGAIVVQSDPVAEYEEMRLKASALLRAVGLCEGGSGPIPVVAE</sequence>
<dbReference type="CDD" id="cd01743">
    <property type="entry name" value="GATase1_Anthranilate_Synthase"/>
    <property type="match status" value="1"/>
</dbReference>
<dbReference type="KEGG" id="cre:CHLRE_03g181400v5"/>
<feature type="compositionally biased region" description="Low complexity" evidence="10">
    <location>
        <begin position="656"/>
        <end position="665"/>
    </location>
</feature>
<feature type="region of interest" description="Disordered" evidence="10">
    <location>
        <begin position="174"/>
        <end position="218"/>
    </location>
</feature>
<reference evidence="14 15" key="1">
    <citation type="journal article" date="2007" name="Science">
        <title>The Chlamydomonas genome reveals the evolution of key animal and plant functions.</title>
        <authorList>
            <person name="Merchant S.S."/>
            <person name="Prochnik S.E."/>
            <person name="Vallon O."/>
            <person name="Harris E.H."/>
            <person name="Karpowicz S.J."/>
            <person name="Witman G.B."/>
            <person name="Terry A."/>
            <person name="Salamov A."/>
            <person name="Fritz-Laylin L.K."/>
            <person name="Marechal-Drouard L."/>
            <person name="Marshall W.F."/>
            <person name="Qu L.H."/>
            <person name="Nelson D.R."/>
            <person name="Sanderfoot A.A."/>
            <person name="Spalding M.H."/>
            <person name="Kapitonov V.V."/>
            <person name="Ren Q."/>
            <person name="Ferris P."/>
            <person name="Lindquist E."/>
            <person name="Shapiro H."/>
            <person name="Lucas S.M."/>
            <person name="Grimwood J."/>
            <person name="Schmutz J."/>
            <person name="Cardol P."/>
            <person name="Cerutti H."/>
            <person name="Chanfreau G."/>
            <person name="Chen C.L."/>
            <person name="Cognat V."/>
            <person name="Croft M.T."/>
            <person name="Dent R."/>
            <person name="Dutcher S."/>
            <person name="Fernandez E."/>
            <person name="Fukuzawa H."/>
            <person name="Gonzalez-Ballester D."/>
            <person name="Gonzalez-Halphen D."/>
            <person name="Hallmann A."/>
            <person name="Hanikenne M."/>
            <person name="Hippler M."/>
            <person name="Inwood W."/>
            <person name="Jabbari K."/>
            <person name="Kalanon M."/>
            <person name="Kuras R."/>
            <person name="Lefebvre P.A."/>
            <person name="Lemaire S.D."/>
            <person name="Lobanov A.V."/>
            <person name="Lohr M."/>
            <person name="Manuell A."/>
            <person name="Meier I."/>
            <person name="Mets L."/>
            <person name="Mittag M."/>
            <person name="Mittelmeier T."/>
            <person name="Moroney J.V."/>
            <person name="Moseley J."/>
            <person name="Napoli C."/>
            <person name="Nedelcu A.M."/>
            <person name="Niyogi K."/>
            <person name="Novoselov S.V."/>
            <person name="Paulsen I.T."/>
            <person name="Pazour G."/>
            <person name="Purton S."/>
            <person name="Ral J.P."/>
            <person name="Riano-Pachon D.M."/>
            <person name="Riekhof W."/>
            <person name="Rymarquis L."/>
            <person name="Schroda M."/>
            <person name="Stern D."/>
            <person name="Umen J."/>
            <person name="Willows R."/>
            <person name="Wilson N."/>
            <person name="Zimmer S.L."/>
            <person name="Allmer J."/>
            <person name="Balk J."/>
            <person name="Bisova K."/>
            <person name="Chen C.J."/>
            <person name="Elias M."/>
            <person name="Gendler K."/>
            <person name="Hauser C."/>
            <person name="Lamb M.R."/>
            <person name="Ledford H."/>
            <person name="Long J.C."/>
            <person name="Minagawa J."/>
            <person name="Page M.D."/>
            <person name="Pan J."/>
            <person name="Pootakham W."/>
            <person name="Roje S."/>
            <person name="Rose A."/>
            <person name="Stahlberg E."/>
            <person name="Terauchi A.M."/>
            <person name="Yang P."/>
            <person name="Ball S."/>
            <person name="Bowler C."/>
            <person name="Dieckmann C.L."/>
            <person name="Gladyshev V.N."/>
            <person name="Green P."/>
            <person name="Jorgensen R."/>
            <person name="Mayfield S."/>
            <person name="Mueller-Roeber B."/>
            <person name="Rajamani S."/>
            <person name="Sayre R.T."/>
            <person name="Brokstein P."/>
            <person name="Dubchak I."/>
            <person name="Goodstein D."/>
            <person name="Hornick L."/>
            <person name="Huang Y.W."/>
            <person name="Jhaveri J."/>
            <person name="Luo Y."/>
            <person name="Martinez D."/>
            <person name="Ngau W.C."/>
            <person name="Otillar B."/>
            <person name="Poliakov A."/>
            <person name="Porter A."/>
            <person name="Szajkowski L."/>
            <person name="Werner G."/>
            <person name="Zhou K."/>
            <person name="Grigoriev I.V."/>
            <person name="Rokhsar D.S."/>
            <person name="Grossman A.R."/>
        </authorList>
    </citation>
    <scope>NUCLEOTIDE SEQUENCE [LARGE SCALE GENOMIC DNA]</scope>
    <source>
        <strain evidence="15">CC-503</strain>
    </source>
</reference>
<dbReference type="Proteomes" id="UP000006906">
    <property type="component" value="Chromosome 3"/>
</dbReference>
<dbReference type="OMA" id="TQWHPES"/>
<organism evidence="14 15">
    <name type="scientific">Chlamydomonas reinhardtii</name>
    <name type="common">Chlamydomonas smithii</name>
    <dbReference type="NCBI Taxonomy" id="3055"/>
    <lineage>
        <taxon>Eukaryota</taxon>
        <taxon>Viridiplantae</taxon>
        <taxon>Chlorophyta</taxon>
        <taxon>core chlorophytes</taxon>
        <taxon>Chlorophyceae</taxon>
        <taxon>CS clade</taxon>
        <taxon>Chlamydomonadales</taxon>
        <taxon>Chlamydomonadaceae</taxon>
        <taxon>Chlamydomonas</taxon>
    </lineage>
</organism>
<evidence type="ECO:0000259" key="12">
    <source>
        <dbReference type="Pfam" id="PF00425"/>
    </source>
</evidence>
<comment type="pathway">
    <text evidence="2">Cofactor biosynthesis; tetrahydrofolate biosynthesis; 4-aminobenzoate from chorismate: step 1/2.</text>
</comment>
<dbReference type="InterPro" id="IPR019999">
    <property type="entry name" value="Anth_synth_I-like"/>
</dbReference>
<feature type="domain" description="Chorismate-utilising enzyme C-terminal" evidence="12">
    <location>
        <begin position="681"/>
        <end position="912"/>
    </location>
</feature>
<dbReference type="SUPFAM" id="SSF56322">
    <property type="entry name" value="ADC synthase"/>
    <property type="match status" value="1"/>
</dbReference>
<dbReference type="InterPro" id="IPR029062">
    <property type="entry name" value="Class_I_gatase-like"/>
</dbReference>
<dbReference type="InterPro" id="IPR006805">
    <property type="entry name" value="Anth_synth_I_N"/>
</dbReference>
<dbReference type="AlphaFoldDB" id="A0A2K3DXS3"/>
<dbReference type="FunCoup" id="A0A2K3DXS3">
    <property type="interactions" value="485"/>
</dbReference>
<evidence type="ECO:0000259" key="11">
    <source>
        <dbReference type="Pfam" id="PF00117"/>
    </source>
</evidence>
<feature type="domain" description="Glutamine amidotransferase" evidence="11">
    <location>
        <begin position="4"/>
        <end position="161"/>
    </location>
</feature>
<comment type="catalytic activity">
    <reaction evidence="1">
        <text>chorismate + L-glutamine = 4-amino-4-deoxychorismate + L-glutamate</text>
        <dbReference type="Rhea" id="RHEA:11672"/>
        <dbReference type="ChEBI" id="CHEBI:29748"/>
        <dbReference type="ChEBI" id="CHEBI:29985"/>
        <dbReference type="ChEBI" id="CHEBI:58359"/>
        <dbReference type="ChEBI" id="CHEBI:58406"/>
        <dbReference type="EC" id="2.6.1.85"/>
    </reaction>
</comment>
<feature type="region of interest" description="Disordered" evidence="10">
    <location>
        <begin position="368"/>
        <end position="419"/>
    </location>
</feature>
<dbReference type="RefSeq" id="XP_042926177.1">
    <property type="nucleotide sequence ID" value="XM_043061048.1"/>
</dbReference>
<dbReference type="GO" id="GO:0046820">
    <property type="term" value="F:4-amino-4-deoxychorismate synthase activity"/>
    <property type="evidence" value="ECO:0000318"/>
    <property type="project" value="GO_Central"/>
</dbReference>
<name>A0A2K3DXS3_CHLRE</name>
<dbReference type="InterPro" id="IPR005801">
    <property type="entry name" value="ADC_synthase"/>
</dbReference>
<gene>
    <name evidence="14" type="ORF">CHLRE_03g181400v5</name>
</gene>
<dbReference type="GO" id="GO:0008153">
    <property type="term" value="P:4-aminobenzoate biosynthetic process"/>
    <property type="evidence" value="ECO:0000318"/>
    <property type="project" value="GO_Central"/>
</dbReference>
<dbReference type="GO" id="GO:0046654">
    <property type="term" value="P:tetrahydrofolate biosynthetic process"/>
    <property type="evidence" value="ECO:0007669"/>
    <property type="project" value="UniProtKB-UniPathway"/>
</dbReference>
<feature type="compositionally biased region" description="Basic and acidic residues" evidence="10">
    <location>
        <begin position="564"/>
        <end position="583"/>
    </location>
</feature>
<evidence type="ECO:0000313" key="14">
    <source>
        <dbReference type="EMBL" id="PNW85331.1"/>
    </source>
</evidence>
<dbReference type="InterPro" id="IPR006221">
    <property type="entry name" value="TrpG/PapA_dom"/>
</dbReference>
<dbReference type="UniPathway" id="UPA00077">
    <property type="reaction ID" value="UER00149"/>
</dbReference>
<dbReference type="ExpressionAtlas" id="A0A2K3DXS3">
    <property type="expression patterns" value="baseline and differential"/>
</dbReference>